<dbReference type="HOGENOM" id="CLU_3390248_0_0_0"/>
<accession>B3DUZ9</accession>
<dbReference type="AlphaFoldDB" id="B3DUZ9"/>
<evidence type="ECO:0000313" key="1">
    <source>
        <dbReference type="EMBL" id="ACD83152.1"/>
    </source>
</evidence>
<sequence>MLKLQVLEYLFLYTSSFDAIIFSDLDCIICIR</sequence>
<dbReference type="KEGG" id="min:Minf_1097"/>
<evidence type="ECO:0000313" key="2">
    <source>
        <dbReference type="Proteomes" id="UP000009149"/>
    </source>
</evidence>
<proteinExistence type="predicted"/>
<reference evidence="1 2" key="1">
    <citation type="journal article" date="2008" name="Biol. Direct">
        <title>Complete genome sequence of the extremely acidophilic methanotroph isolate V4, Methylacidiphilum infernorum, a representative of the bacterial phylum Verrucomicrobia.</title>
        <authorList>
            <person name="Hou S."/>
            <person name="Makarova K.S."/>
            <person name="Saw J.H."/>
            <person name="Senin P."/>
            <person name="Ly B.V."/>
            <person name="Zhou Z."/>
            <person name="Ren Y."/>
            <person name="Wang J."/>
            <person name="Galperin M.Y."/>
            <person name="Omelchenko M.V."/>
            <person name="Wolf Y.I."/>
            <person name="Yutin N."/>
            <person name="Koonin E.V."/>
            <person name="Stott M.B."/>
            <person name="Mountain B.W."/>
            <person name="Crowe M.A."/>
            <person name="Smirnova A.V."/>
            <person name="Dunfield P.F."/>
            <person name="Feng L."/>
            <person name="Wang L."/>
            <person name="Alam M."/>
        </authorList>
    </citation>
    <scope>NUCLEOTIDE SEQUENCE [LARGE SCALE GENOMIC DNA]</scope>
    <source>
        <strain evidence="2">Isolate V4</strain>
    </source>
</reference>
<organism evidence="1 2">
    <name type="scientific">Methylacidiphilum infernorum (isolate V4)</name>
    <name type="common">Methylokorus infernorum (strain V4)</name>
    <dbReference type="NCBI Taxonomy" id="481448"/>
    <lineage>
        <taxon>Bacteria</taxon>
        <taxon>Pseudomonadati</taxon>
        <taxon>Verrucomicrobiota</taxon>
        <taxon>Methylacidiphilae</taxon>
        <taxon>Methylacidiphilales</taxon>
        <taxon>Methylacidiphilaceae</taxon>
        <taxon>Methylacidiphilum (ex Ratnadevi et al. 2023)</taxon>
    </lineage>
</organism>
<protein>
    <submittedName>
        <fullName evidence="1">Uncharacterized protein</fullName>
    </submittedName>
</protein>
<dbReference type="EMBL" id="CP000975">
    <property type="protein sequence ID" value="ACD83152.1"/>
    <property type="molecule type" value="Genomic_DNA"/>
</dbReference>
<name>B3DUZ9_METI4</name>
<gene>
    <name evidence="1" type="ordered locus">Minf_1097</name>
</gene>
<dbReference type="Proteomes" id="UP000009149">
    <property type="component" value="Chromosome"/>
</dbReference>